<keyword evidence="1" id="KW-0175">Coiled coil</keyword>
<evidence type="ECO:0000313" key="2">
    <source>
        <dbReference type="EMBL" id="KAK8848324.1"/>
    </source>
</evidence>
<name>A0ABR2HKR4_9EUKA</name>
<keyword evidence="3" id="KW-1185">Reference proteome</keyword>
<accession>A0ABR2HKR4</accession>
<protein>
    <submittedName>
        <fullName evidence="2">Uncharacterized protein</fullName>
    </submittedName>
</protein>
<comment type="caution">
    <text evidence="2">The sequence shown here is derived from an EMBL/GenBank/DDBJ whole genome shotgun (WGS) entry which is preliminary data.</text>
</comment>
<organism evidence="2 3">
    <name type="scientific">Tritrichomonas musculus</name>
    <dbReference type="NCBI Taxonomy" id="1915356"/>
    <lineage>
        <taxon>Eukaryota</taxon>
        <taxon>Metamonada</taxon>
        <taxon>Parabasalia</taxon>
        <taxon>Tritrichomonadida</taxon>
        <taxon>Tritrichomonadidae</taxon>
        <taxon>Tritrichomonas</taxon>
    </lineage>
</organism>
<feature type="coiled-coil region" evidence="1">
    <location>
        <begin position="83"/>
        <end position="110"/>
    </location>
</feature>
<sequence length="221" mass="26550">MIEFLFKSLDKYGKDASVLFSFVDFKEQQICLIKRWISDHYDTFDFSMINSTLVTTTSQLLNELCRLKEECMNAVLEIKRNSIEAEQKRNIRFNEEMNRMKKEMQTFSKNRKKKCKLSFSKQKDEIQSFKKQLAKMLKSYIYKGKTFPFNFDIFKQTSKHFFQNRKILKNVKNINLLNEEEEKIINLSDETIQAFINCCQNQMCQINMTNVFQLQFLSYKL</sequence>
<evidence type="ECO:0000256" key="1">
    <source>
        <dbReference type="SAM" id="Coils"/>
    </source>
</evidence>
<gene>
    <name evidence="2" type="ORF">M9Y10_019387</name>
</gene>
<reference evidence="2 3" key="1">
    <citation type="submission" date="2024-04" db="EMBL/GenBank/DDBJ databases">
        <title>Tritrichomonas musculus Genome.</title>
        <authorList>
            <person name="Alves-Ferreira E."/>
            <person name="Grigg M."/>
            <person name="Lorenzi H."/>
            <person name="Galac M."/>
        </authorList>
    </citation>
    <scope>NUCLEOTIDE SEQUENCE [LARGE SCALE GENOMIC DNA]</scope>
    <source>
        <strain evidence="2 3">EAF2021</strain>
    </source>
</reference>
<dbReference type="EMBL" id="JAPFFF010000027">
    <property type="protein sequence ID" value="KAK8848324.1"/>
    <property type="molecule type" value="Genomic_DNA"/>
</dbReference>
<dbReference type="Proteomes" id="UP001470230">
    <property type="component" value="Unassembled WGS sequence"/>
</dbReference>
<evidence type="ECO:0000313" key="3">
    <source>
        <dbReference type="Proteomes" id="UP001470230"/>
    </source>
</evidence>
<proteinExistence type="predicted"/>